<dbReference type="Pfam" id="PF05199">
    <property type="entry name" value="GMC_oxred_C"/>
    <property type="match status" value="1"/>
</dbReference>
<dbReference type="Proteomes" id="UP001213681">
    <property type="component" value="Unassembled WGS sequence"/>
</dbReference>
<reference evidence="9" key="2">
    <citation type="journal article" date="2023" name="IMA Fungus">
        <title>Comparative genomic study of the Penicillium genus elucidates a diverse pangenome and 15 lateral gene transfer events.</title>
        <authorList>
            <person name="Petersen C."/>
            <person name="Sorensen T."/>
            <person name="Nielsen M.R."/>
            <person name="Sondergaard T.E."/>
            <person name="Sorensen J.L."/>
            <person name="Fitzpatrick D.A."/>
            <person name="Frisvad J.C."/>
            <person name="Nielsen K.L."/>
        </authorList>
    </citation>
    <scope>NUCLEOTIDE SEQUENCE</scope>
    <source>
        <strain evidence="9">IBT 16125</strain>
    </source>
</reference>
<dbReference type="GeneID" id="81600059"/>
<dbReference type="AlphaFoldDB" id="A0AAD6C4P8"/>
<evidence type="ECO:0000256" key="7">
    <source>
        <dbReference type="ARBA" id="ARBA00023002"/>
    </source>
</evidence>
<dbReference type="GO" id="GO:0016614">
    <property type="term" value="F:oxidoreductase activity, acting on CH-OH group of donors"/>
    <property type="evidence" value="ECO:0007669"/>
    <property type="project" value="InterPro"/>
</dbReference>
<dbReference type="PANTHER" id="PTHR11552:SF201">
    <property type="entry name" value="GLUCOSE-METHANOL-CHOLINE OXIDOREDUCTASE N-TERMINAL DOMAIN-CONTAINING PROTEIN"/>
    <property type="match status" value="1"/>
</dbReference>
<name>A0AAD6C4P8_9EURO</name>
<keyword evidence="4" id="KW-0134">Cell wall</keyword>
<comment type="subcellular location">
    <subcellularLocation>
        <location evidence="2">Secreted</location>
        <location evidence="2">Cell wall</location>
    </subcellularLocation>
</comment>
<organism evidence="9 10">
    <name type="scientific">Penicillium daleae</name>
    <dbReference type="NCBI Taxonomy" id="63821"/>
    <lineage>
        <taxon>Eukaryota</taxon>
        <taxon>Fungi</taxon>
        <taxon>Dikarya</taxon>
        <taxon>Ascomycota</taxon>
        <taxon>Pezizomycotina</taxon>
        <taxon>Eurotiomycetes</taxon>
        <taxon>Eurotiomycetidae</taxon>
        <taxon>Eurotiales</taxon>
        <taxon>Aspergillaceae</taxon>
        <taxon>Penicillium</taxon>
    </lineage>
</organism>
<comment type="similarity">
    <text evidence="3">Belongs to the GMC oxidoreductase family.</text>
</comment>
<dbReference type="RefSeq" id="XP_056765520.1">
    <property type="nucleotide sequence ID" value="XM_056909816.1"/>
</dbReference>
<gene>
    <name evidence="9" type="ORF">N7458_006434</name>
</gene>
<evidence type="ECO:0000259" key="8">
    <source>
        <dbReference type="Pfam" id="PF05199"/>
    </source>
</evidence>
<comment type="cofactor">
    <cofactor evidence="1">
        <name>FAD</name>
        <dbReference type="ChEBI" id="CHEBI:57692"/>
    </cofactor>
</comment>
<dbReference type="GO" id="GO:0050660">
    <property type="term" value="F:flavin adenine dinucleotide binding"/>
    <property type="evidence" value="ECO:0007669"/>
    <property type="project" value="InterPro"/>
</dbReference>
<evidence type="ECO:0000256" key="3">
    <source>
        <dbReference type="ARBA" id="ARBA00010790"/>
    </source>
</evidence>
<evidence type="ECO:0000256" key="4">
    <source>
        <dbReference type="ARBA" id="ARBA00022512"/>
    </source>
</evidence>
<dbReference type="InterPro" id="IPR036188">
    <property type="entry name" value="FAD/NAD-bd_sf"/>
</dbReference>
<keyword evidence="6" id="KW-0274">FAD</keyword>
<protein>
    <submittedName>
        <fullName evidence="9">CAZyme family AA3</fullName>
    </submittedName>
</protein>
<evidence type="ECO:0000313" key="10">
    <source>
        <dbReference type="Proteomes" id="UP001213681"/>
    </source>
</evidence>
<keyword evidence="7" id="KW-0560">Oxidoreductase</keyword>
<evidence type="ECO:0000256" key="6">
    <source>
        <dbReference type="ARBA" id="ARBA00022827"/>
    </source>
</evidence>
<accession>A0AAD6C4P8</accession>
<dbReference type="EMBL" id="JAPVEA010000006">
    <property type="protein sequence ID" value="KAJ5449985.1"/>
    <property type="molecule type" value="Genomic_DNA"/>
</dbReference>
<evidence type="ECO:0000256" key="1">
    <source>
        <dbReference type="ARBA" id="ARBA00001974"/>
    </source>
</evidence>
<dbReference type="Gene3D" id="3.30.560.10">
    <property type="entry name" value="Glucose Oxidase, domain 3"/>
    <property type="match status" value="3"/>
</dbReference>
<reference evidence="9" key="1">
    <citation type="submission" date="2022-12" db="EMBL/GenBank/DDBJ databases">
        <authorList>
            <person name="Petersen C."/>
        </authorList>
    </citation>
    <scope>NUCLEOTIDE SEQUENCE</scope>
    <source>
        <strain evidence="9">IBT 16125</strain>
    </source>
</reference>
<dbReference type="InterPro" id="IPR007867">
    <property type="entry name" value="GMC_OxRtase_C"/>
</dbReference>
<keyword evidence="5" id="KW-0285">Flavoprotein</keyword>
<keyword evidence="4" id="KW-0964">Secreted</keyword>
<feature type="domain" description="Glucose-methanol-choline oxidoreductase C-terminal" evidence="8">
    <location>
        <begin position="255"/>
        <end position="366"/>
    </location>
</feature>
<dbReference type="InterPro" id="IPR012132">
    <property type="entry name" value="GMC_OxRdtase"/>
</dbReference>
<sequence>MPGKYWGTPARFVRAVAIYSQTPEIDTPSDDNREFFKGMKYDENNQDTDGPVHVSFGVQYMPFHSAWLETSEALGYPQLEDPINGSGTGPFVTPVPLIRSPTREAIPARRIWAKIEGVLACVVRFIKDQKSFTVSAQRVDIFAVGTTQTPQISELSSIRRSSLLQARGIIPIIGHAGVGENVQDHGIVPFDYEITDGLPSGNMARDPAVAAAAMAAYQKSSPGPGSPREGDDPTRIFGLSHPGFFISLVTSLSYPLSRGSVHIQSANLEDVPVINYGIIRHPVDLNLHVRHSMSLGWTSLQRLNRWRRYFRKGTKELCKEPVISMYHGSETCAMMTREDRGVVDPKLEIYGTKKLRVVDASIFVGASRQYLSNGICGR</sequence>
<dbReference type="SUPFAM" id="SSF51905">
    <property type="entry name" value="FAD/NAD(P)-binding domain"/>
    <property type="match status" value="1"/>
</dbReference>
<dbReference type="SUPFAM" id="SSF54373">
    <property type="entry name" value="FAD-linked reductases, C-terminal domain"/>
    <property type="match status" value="1"/>
</dbReference>
<evidence type="ECO:0000313" key="9">
    <source>
        <dbReference type="EMBL" id="KAJ5449985.1"/>
    </source>
</evidence>
<keyword evidence="10" id="KW-1185">Reference proteome</keyword>
<comment type="caution">
    <text evidence="9">The sequence shown here is derived from an EMBL/GenBank/DDBJ whole genome shotgun (WGS) entry which is preliminary data.</text>
</comment>
<dbReference type="Gene3D" id="3.50.50.60">
    <property type="entry name" value="FAD/NAD(P)-binding domain"/>
    <property type="match status" value="2"/>
</dbReference>
<proteinExistence type="inferred from homology"/>
<dbReference type="PANTHER" id="PTHR11552">
    <property type="entry name" value="GLUCOSE-METHANOL-CHOLINE GMC OXIDOREDUCTASE"/>
    <property type="match status" value="1"/>
</dbReference>
<evidence type="ECO:0000256" key="2">
    <source>
        <dbReference type="ARBA" id="ARBA00004191"/>
    </source>
</evidence>
<evidence type="ECO:0000256" key="5">
    <source>
        <dbReference type="ARBA" id="ARBA00022630"/>
    </source>
</evidence>